<evidence type="ECO:0000259" key="2">
    <source>
        <dbReference type="PROSITE" id="PS50211"/>
    </source>
</evidence>
<feature type="compositionally biased region" description="Polar residues" evidence="1">
    <location>
        <begin position="695"/>
        <end position="711"/>
    </location>
</feature>
<feature type="compositionally biased region" description="Basic and acidic residues" evidence="1">
    <location>
        <begin position="682"/>
        <end position="694"/>
    </location>
</feature>
<dbReference type="Pfam" id="PF03456">
    <property type="entry name" value="uDENN"/>
    <property type="match status" value="1"/>
</dbReference>
<sequence length="932" mass="107617">MNKIKLFERFYILSLKKYSQNSLINTSKEISKFVSIPFSFPSIQKDDFREKIKPFCFPDASTIKTEQNSTENFTFVLTEGLGVRTYGISRRLLKKDSQKIECLTFITKFPLFNFFYQILEKVELKKNIDSSSMVSFVKMLYQKKIPKPGDTLKLVLPETQTLPQQDISIKRLDTLLGDYNLYTIFSVLDSRLILCLFSSLLFERRIIFTSSSLGAISNTILASIALLQPFQWHHIFIPILPETLIDTACSPMPIITGIHNSLLPILETLPLDEVVVVDLDNNSIEFDPADIALIPTHRATKLIRTMKKQQSLLRNYSFFMKFNEQTKSFEFDFESFSSSKQKATKKFLDAFQHTQMFEVWCREREIMANGGEFSENDTFETRLSDPTTTSTTPTTSTEKQQGKSFGFFSKKKNKKPNEDQQKTNGNQIEQDGQTKKSFKTKIKDKIKSITSKKNKKKTETETEKENKSIENAQIDSNENKQMRHPQNYHINSQLYESEPISQNKNIIQKSVSVDKAIAIFNSVTNDSTSTNNTLSQYLQNKRFSVERNKQNYKKEKEEADEKEFLLEMKDFLIHPKNKRWTSTRKSTNLNQNKLQIPNFVGNGNGIQDANAIGNQGPRFTSQFTKKEYDSLRVNARNELISKFESLIQNSKLESETSHVPREKNTKSQNKIQKNSAHLPQNENDRKRSFTKDFENTSNQQTRKLSNPQNKPFSIKKSQNEKQPQNSESKSHFLTRKSPNQNFHQNKNRSDFSQTNEVFPQTNHQEYSEYQNYQQNNQQPPPLPKKNSLSHPSNIKNSKPPLPKRTSSKKRAPTPEPKKTPSFLSNQLSSFSKDSKSSTSPQFPKNSQSDFISNQNKSSQIPKFPKPQKPQQNSNQYHENSKKDPFPSDNSFTFQNNQIVSPKKPLPKIPFQKTNFSNQSKLNSNSNSNSNYN</sequence>
<dbReference type="AlphaFoldDB" id="A0A9Q0LE99"/>
<feature type="compositionally biased region" description="Polar residues" evidence="1">
    <location>
        <begin position="887"/>
        <end position="899"/>
    </location>
</feature>
<dbReference type="InterPro" id="IPR001194">
    <property type="entry name" value="cDENN_dom"/>
</dbReference>
<dbReference type="PROSITE" id="PS50211">
    <property type="entry name" value="DENN"/>
    <property type="match status" value="1"/>
</dbReference>
<feature type="region of interest" description="Disordered" evidence="1">
    <location>
        <begin position="652"/>
        <end position="753"/>
    </location>
</feature>
<dbReference type="Gene3D" id="3.40.50.11500">
    <property type="match status" value="1"/>
</dbReference>
<gene>
    <name evidence="3" type="ORF">M0811_10344</name>
</gene>
<protein>
    <submittedName>
        <fullName evidence="3">Suppression of tumorigenicity 5 st5</fullName>
    </submittedName>
</protein>
<dbReference type="PANTHER" id="PTHR15288:SF0">
    <property type="entry name" value="UDENN DOMAIN-CONTAINING PROTEIN"/>
    <property type="match status" value="1"/>
</dbReference>
<dbReference type="Proteomes" id="UP001149090">
    <property type="component" value="Unassembled WGS sequence"/>
</dbReference>
<feature type="compositionally biased region" description="Polar residues" evidence="1">
    <location>
        <begin position="422"/>
        <end position="431"/>
    </location>
</feature>
<dbReference type="Pfam" id="PF02141">
    <property type="entry name" value="DENN"/>
    <property type="match status" value="1"/>
</dbReference>
<dbReference type="InterPro" id="IPR005113">
    <property type="entry name" value="uDENN_dom"/>
</dbReference>
<evidence type="ECO:0000313" key="3">
    <source>
        <dbReference type="EMBL" id="KAJ5071282.1"/>
    </source>
</evidence>
<dbReference type="OrthoDB" id="206724at2759"/>
<organism evidence="3 4">
    <name type="scientific">Anaeramoeba ignava</name>
    <name type="common">Anaerobic marine amoeba</name>
    <dbReference type="NCBI Taxonomy" id="1746090"/>
    <lineage>
        <taxon>Eukaryota</taxon>
        <taxon>Metamonada</taxon>
        <taxon>Anaeramoebidae</taxon>
        <taxon>Anaeramoeba</taxon>
    </lineage>
</organism>
<feature type="compositionally biased region" description="Basic and acidic residues" evidence="1">
    <location>
        <begin position="457"/>
        <end position="468"/>
    </location>
</feature>
<feature type="compositionally biased region" description="Polar residues" evidence="1">
    <location>
        <begin position="666"/>
        <end position="681"/>
    </location>
</feature>
<dbReference type="Gene3D" id="3.30.450.200">
    <property type="match status" value="1"/>
</dbReference>
<feature type="region of interest" description="Disordered" evidence="1">
    <location>
        <begin position="371"/>
        <end position="483"/>
    </location>
</feature>
<keyword evidence="4" id="KW-1185">Reference proteome</keyword>
<feature type="compositionally biased region" description="Polar residues" evidence="1">
    <location>
        <begin position="840"/>
        <end position="855"/>
    </location>
</feature>
<feature type="compositionally biased region" description="Polar residues" evidence="1">
    <location>
        <begin position="736"/>
        <end position="753"/>
    </location>
</feature>
<dbReference type="InterPro" id="IPR037516">
    <property type="entry name" value="Tripartite_DENN"/>
</dbReference>
<dbReference type="OMA" id="QKSTWEN"/>
<feature type="compositionally biased region" description="Low complexity" evidence="1">
    <location>
        <begin position="824"/>
        <end position="839"/>
    </location>
</feature>
<feature type="region of interest" description="Disordered" evidence="1">
    <location>
        <begin position="773"/>
        <end position="932"/>
    </location>
</feature>
<dbReference type="SMART" id="SM00799">
    <property type="entry name" value="DENN"/>
    <property type="match status" value="1"/>
</dbReference>
<dbReference type="EMBL" id="JAPDFW010000089">
    <property type="protein sequence ID" value="KAJ5071282.1"/>
    <property type="molecule type" value="Genomic_DNA"/>
</dbReference>
<accession>A0A9Q0LE99</accession>
<feature type="compositionally biased region" description="Low complexity" evidence="1">
    <location>
        <begin position="386"/>
        <end position="408"/>
    </location>
</feature>
<name>A0A9Q0LE99_ANAIG</name>
<reference evidence="3" key="1">
    <citation type="submission" date="2022-10" db="EMBL/GenBank/DDBJ databases">
        <title>Novel sulphate-reducing endosymbionts in the free-living metamonad Anaeramoeba.</title>
        <authorList>
            <person name="Jerlstrom-Hultqvist J."/>
            <person name="Cepicka I."/>
            <person name="Gallot-Lavallee L."/>
            <person name="Salas-Leiva D."/>
            <person name="Curtis B.A."/>
            <person name="Zahonova K."/>
            <person name="Pipaliya S."/>
            <person name="Dacks J."/>
            <person name="Roger A.J."/>
        </authorList>
    </citation>
    <scope>NUCLEOTIDE SEQUENCE</scope>
    <source>
        <strain evidence="3">BMAN</strain>
    </source>
</reference>
<dbReference type="SMART" id="SM00800">
    <property type="entry name" value="uDENN"/>
    <property type="match status" value="1"/>
</dbReference>
<proteinExistence type="predicted"/>
<feature type="compositionally biased region" description="Low complexity" evidence="1">
    <location>
        <begin position="914"/>
        <end position="932"/>
    </location>
</feature>
<dbReference type="FunFam" id="3.40.50.11500:FF:000004">
    <property type="entry name" value="DENN domain-containing protein 2C isoform X1"/>
    <property type="match status" value="1"/>
</dbReference>
<evidence type="ECO:0000313" key="4">
    <source>
        <dbReference type="Proteomes" id="UP001149090"/>
    </source>
</evidence>
<dbReference type="InterPro" id="IPR051942">
    <property type="entry name" value="DENN_domain_containing_2"/>
</dbReference>
<feature type="domain" description="UDENN" evidence="2">
    <location>
        <begin position="11"/>
        <end position="371"/>
    </location>
</feature>
<dbReference type="PANTHER" id="PTHR15288">
    <property type="entry name" value="DENN DOMAIN-CONTAINING PROTEIN 2"/>
    <property type="match status" value="1"/>
</dbReference>
<comment type="caution">
    <text evidence="3">The sequence shown here is derived from an EMBL/GenBank/DDBJ whole genome shotgun (WGS) entry which is preliminary data.</text>
</comment>
<feature type="compositionally biased region" description="Basic and acidic residues" evidence="1">
    <location>
        <begin position="652"/>
        <end position="665"/>
    </location>
</feature>
<evidence type="ECO:0000256" key="1">
    <source>
        <dbReference type="SAM" id="MobiDB-lite"/>
    </source>
</evidence>
<dbReference type="InterPro" id="IPR043153">
    <property type="entry name" value="DENN_C"/>
</dbReference>